<dbReference type="InterPro" id="IPR035965">
    <property type="entry name" value="PAS-like_dom_sf"/>
</dbReference>
<dbReference type="PROSITE" id="PS50109">
    <property type="entry name" value="HIS_KIN"/>
    <property type="match status" value="1"/>
</dbReference>
<dbReference type="GO" id="GO:0005524">
    <property type="term" value="F:ATP binding"/>
    <property type="evidence" value="ECO:0007669"/>
    <property type="project" value="UniProtKB-KW"/>
</dbReference>
<keyword evidence="7 10" id="KW-0067">ATP-binding</keyword>
<keyword evidence="11" id="KW-1185">Reference proteome</keyword>
<proteinExistence type="predicted"/>
<dbReference type="InterPro" id="IPR000014">
    <property type="entry name" value="PAS"/>
</dbReference>
<keyword evidence="3" id="KW-0597">Phosphoprotein</keyword>
<dbReference type="CDD" id="cd00082">
    <property type="entry name" value="HisKA"/>
    <property type="match status" value="1"/>
</dbReference>
<dbReference type="PANTHER" id="PTHR43065:SF10">
    <property type="entry name" value="PEROXIDE STRESS-ACTIVATED HISTIDINE KINASE MAK3"/>
    <property type="match status" value="1"/>
</dbReference>
<dbReference type="InterPro" id="IPR004358">
    <property type="entry name" value="Sig_transdc_His_kin-like_C"/>
</dbReference>
<dbReference type="InterPro" id="IPR003594">
    <property type="entry name" value="HATPase_dom"/>
</dbReference>
<evidence type="ECO:0000256" key="1">
    <source>
        <dbReference type="ARBA" id="ARBA00000085"/>
    </source>
</evidence>
<comment type="catalytic activity">
    <reaction evidence="1">
        <text>ATP + protein L-histidine = ADP + protein N-phospho-L-histidine.</text>
        <dbReference type="EC" id="2.7.13.3"/>
    </reaction>
</comment>
<dbReference type="SMART" id="SM00387">
    <property type="entry name" value="HATPase_c"/>
    <property type="match status" value="1"/>
</dbReference>
<organism evidence="10 11">
    <name type="scientific">Fodinisporobacter ferrooxydans</name>
    <dbReference type="NCBI Taxonomy" id="2901836"/>
    <lineage>
        <taxon>Bacteria</taxon>
        <taxon>Bacillati</taxon>
        <taxon>Bacillota</taxon>
        <taxon>Bacilli</taxon>
        <taxon>Bacillales</taxon>
        <taxon>Alicyclobacillaceae</taxon>
        <taxon>Fodinisporobacter</taxon>
    </lineage>
</organism>
<dbReference type="Gene3D" id="3.30.450.20">
    <property type="entry name" value="PAS domain"/>
    <property type="match status" value="1"/>
</dbReference>
<dbReference type="SUPFAM" id="SSF55874">
    <property type="entry name" value="ATPase domain of HSP90 chaperone/DNA topoisomerase II/histidine kinase"/>
    <property type="match status" value="1"/>
</dbReference>
<dbReference type="EC" id="2.7.13.3" evidence="2"/>
<dbReference type="PRINTS" id="PR00344">
    <property type="entry name" value="BCTRLSENSOR"/>
</dbReference>
<evidence type="ECO:0000256" key="6">
    <source>
        <dbReference type="ARBA" id="ARBA00022777"/>
    </source>
</evidence>
<name>A0ABY4CN74_9BACL</name>
<evidence type="ECO:0000313" key="11">
    <source>
        <dbReference type="Proteomes" id="UP000830167"/>
    </source>
</evidence>
<keyword evidence="8" id="KW-0902">Two-component regulatory system</keyword>
<evidence type="ECO:0000256" key="3">
    <source>
        <dbReference type="ARBA" id="ARBA00022553"/>
    </source>
</evidence>
<accession>A0ABY4CN74</accession>
<dbReference type="Pfam" id="PF02518">
    <property type="entry name" value="HATPase_c"/>
    <property type="match status" value="1"/>
</dbReference>
<dbReference type="RefSeq" id="WP_347438467.1">
    <property type="nucleotide sequence ID" value="NZ_CP089291.1"/>
</dbReference>
<dbReference type="Gene3D" id="3.30.565.10">
    <property type="entry name" value="Histidine kinase-like ATPase, C-terminal domain"/>
    <property type="match status" value="1"/>
</dbReference>
<dbReference type="InterPro" id="IPR003661">
    <property type="entry name" value="HisK_dim/P_dom"/>
</dbReference>
<dbReference type="SUPFAM" id="SSF55785">
    <property type="entry name" value="PYP-like sensor domain (PAS domain)"/>
    <property type="match status" value="1"/>
</dbReference>
<dbReference type="SMART" id="SM00388">
    <property type="entry name" value="HisKA"/>
    <property type="match status" value="1"/>
</dbReference>
<keyword evidence="6" id="KW-0418">Kinase</keyword>
<dbReference type="SMART" id="SM00091">
    <property type="entry name" value="PAS"/>
    <property type="match status" value="2"/>
</dbReference>
<dbReference type="InterPro" id="IPR036097">
    <property type="entry name" value="HisK_dim/P_sf"/>
</dbReference>
<dbReference type="InterPro" id="IPR036890">
    <property type="entry name" value="HATPase_C_sf"/>
</dbReference>
<evidence type="ECO:0000256" key="8">
    <source>
        <dbReference type="ARBA" id="ARBA00023012"/>
    </source>
</evidence>
<sequence>MKEGLSVQEIHLDQISFPVFRTDLKGVITEWNQMFYQQFSRIIEDAKDSFKRNRFLSILPSNQTCHRDCLVFQLNGHACRPAELRTDEGIYHLCGVEIRDRKEKLTGYQYIVHEPLESVEADKSDSMLDMKTRIFQDLNMGILCLDSCGNVTYLNPVAADLLDIDLDLMENKTVVWTTLLPEFREEYAIIQKIIIAKQPYRNFLTNWERNGVLHHILIDSYFIEDSFPNKKSICILFKDIGNFVSMEQKIQRNEKLATIGKIAAGIAHEIRNPLTSIKGFLQIMNDDMQKSGLSKYQSYTGVMLTEIERINGLVSELLLLSKPKNVKFQPIDIIEVILELKPIIQSEAHLYNIKLDFRLLSVPNVFAGTEMLKQVFLNLMKNAIEAMPNGGTLTVETCFDVAEQLVRIDFRDTGVGIPHYMIDRIFDAFFTTKEMGTGLGLSLCQKIVNDLGGSIRVGNKGFGTTFSVILPIEKPANEE</sequence>
<dbReference type="Gene3D" id="1.10.287.130">
    <property type="match status" value="1"/>
</dbReference>
<keyword evidence="4" id="KW-0808">Transferase</keyword>
<keyword evidence="5" id="KW-0547">Nucleotide-binding</keyword>
<reference evidence="10" key="1">
    <citation type="submission" date="2021-12" db="EMBL/GenBank/DDBJ databases">
        <title>Alicyclobacillaceae gen. nov., sp. nov., isolated from chalcocite enrichment system.</title>
        <authorList>
            <person name="Jiang Z."/>
        </authorList>
    </citation>
    <scope>NUCLEOTIDE SEQUENCE</scope>
    <source>
        <strain evidence="10">MYW30-H2</strain>
    </source>
</reference>
<evidence type="ECO:0000256" key="7">
    <source>
        <dbReference type="ARBA" id="ARBA00022840"/>
    </source>
</evidence>
<dbReference type="Pfam" id="PF13188">
    <property type="entry name" value="PAS_8"/>
    <property type="match status" value="1"/>
</dbReference>
<dbReference type="InterPro" id="IPR005467">
    <property type="entry name" value="His_kinase_dom"/>
</dbReference>
<dbReference type="Proteomes" id="UP000830167">
    <property type="component" value="Chromosome"/>
</dbReference>
<evidence type="ECO:0000256" key="2">
    <source>
        <dbReference type="ARBA" id="ARBA00012438"/>
    </source>
</evidence>
<dbReference type="PANTHER" id="PTHR43065">
    <property type="entry name" value="SENSOR HISTIDINE KINASE"/>
    <property type="match status" value="1"/>
</dbReference>
<dbReference type="EMBL" id="CP089291">
    <property type="protein sequence ID" value="UOF91779.1"/>
    <property type="molecule type" value="Genomic_DNA"/>
</dbReference>
<dbReference type="SUPFAM" id="SSF47384">
    <property type="entry name" value="Homodimeric domain of signal transducing histidine kinase"/>
    <property type="match status" value="1"/>
</dbReference>
<dbReference type="Pfam" id="PF00512">
    <property type="entry name" value="HisKA"/>
    <property type="match status" value="1"/>
</dbReference>
<evidence type="ECO:0000256" key="4">
    <source>
        <dbReference type="ARBA" id="ARBA00022679"/>
    </source>
</evidence>
<evidence type="ECO:0000313" key="10">
    <source>
        <dbReference type="EMBL" id="UOF91779.1"/>
    </source>
</evidence>
<gene>
    <name evidence="10" type="ORF">LSG31_05920</name>
</gene>
<protein>
    <recommendedName>
        <fullName evidence="2">histidine kinase</fullName>
        <ecNumber evidence="2">2.7.13.3</ecNumber>
    </recommendedName>
</protein>
<evidence type="ECO:0000256" key="5">
    <source>
        <dbReference type="ARBA" id="ARBA00022741"/>
    </source>
</evidence>
<feature type="domain" description="Histidine kinase" evidence="9">
    <location>
        <begin position="265"/>
        <end position="474"/>
    </location>
</feature>
<evidence type="ECO:0000259" key="9">
    <source>
        <dbReference type="PROSITE" id="PS50109"/>
    </source>
</evidence>